<dbReference type="EMBL" id="CM001488">
    <property type="protein sequence ID" value="EIM62105.1"/>
    <property type="molecule type" value="Genomic_DNA"/>
</dbReference>
<keyword evidence="2 5" id="KW-0378">Hydrolase</keyword>
<dbReference type="InterPro" id="IPR032690">
    <property type="entry name" value="CarS"/>
</dbReference>
<keyword evidence="3" id="KW-0472">Membrane</keyword>
<dbReference type="Proteomes" id="UP000005778">
    <property type="component" value="Chromosome"/>
</dbReference>
<dbReference type="GO" id="GO:0008758">
    <property type="term" value="F:UDP-2,3-diacylglucosamine hydrolase activity"/>
    <property type="evidence" value="ECO:0007669"/>
    <property type="project" value="TreeGrafter"/>
</dbReference>
<organism evidence="5 6">
    <name type="scientific">Desulfobacter postgatei 2ac9</name>
    <dbReference type="NCBI Taxonomy" id="879212"/>
    <lineage>
        <taxon>Bacteria</taxon>
        <taxon>Pseudomonadati</taxon>
        <taxon>Thermodesulfobacteriota</taxon>
        <taxon>Desulfobacteria</taxon>
        <taxon>Desulfobacterales</taxon>
        <taxon>Desulfobacteraceae</taxon>
        <taxon>Desulfobacter</taxon>
    </lineage>
</organism>
<keyword evidence="6" id="KW-1185">Reference proteome</keyword>
<dbReference type="Pfam" id="PF01864">
    <property type="entry name" value="CarS-like"/>
    <property type="match status" value="1"/>
</dbReference>
<dbReference type="GO" id="GO:0009245">
    <property type="term" value="P:lipid A biosynthetic process"/>
    <property type="evidence" value="ECO:0007669"/>
    <property type="project" value="TreeGrafter"/>
</dbReference>
<dbReference type="InterPro" id="IPR029052">
    <property type="entry name" value="Metallo-depent_PP-like"/>
</dbReference>
<evidence type="ECO:0000256" key="1">
    <source>
        <dbReference type="ARBA" id="ARBA00022723"/>
    </source>
</evidence>
<dbReference type="PANTHER" id="PTHR31302:SF31">
    <property type="entry name" value="PHOSPHODIESTERASE YAEI"/>
    <property type="match status" value="1"/>
</dbReference>
<sequence>MIIFVVLIFMLVNYINDIQAIRKKQSSYFIVCCGKNFKKSLMDTFNKILSSPNILFRGHRLIANLKFLILLWGINLIPVFLAYLMEEKWDTPVDRGIQLRDGQPLLGNHKTVRGVVGGVLAGGAGALILNLPLWFGVSIGILSMAGDLLNSFIKRRMGKTEGQEFPVMDQFLEGVLPLVVLAPIAQVSLVGGIFILLIFVATAHAGAKFLNQVLTSEPFAGYTRRLRYRTRFREWRGCQTIGYPFHPIINIERTLYYHLFMKTVFKGLGLYERGKQNALDIACRELEFVFPDLPPGFDRYTILFISDLHLDCMEGLTEKAREIVYKLSPDLCILGGDYRTETWGSYSIALENIKNLLADICPKDGIFAVLGNHDCLEMVAPLRKTGVRFLVNDNAVIERSGDRIWIAGVDDPYYFEGHDLEDAFIGIPENGFSILAAHTPAIYKAAAGFGPKLYLCGHTHGGQVQIPGIGPVITHARVPRKMVYGQWQFDSMMGYTSSGLGTSGLPVRFGCRGEVVLIRLKRGIKQPIRPSE</sequence>
<reference evidence="5 6" key="2">
    <citation type="submission" date="2012-02" db="EMBL/GenBank/DDBJ databases">
        <title>Improved High-Quality Draft sequence of Desulfobacter postgatei 2ac9.</title>
        <authorList>
            <consortium name="US DOE Joint Genome Institute"/>
            <person name="Lucas S."/>
            <person name="Han J."/>
            <person name="Lapidus A."/>
            <person name="Cheng J.-F."/>
            <person name="Goodwin L."/>
            <person name="Pitluck S."/>
            <person name="Peters L."/>
            <person name="Ovchinnikova G."/>
            <person name="Held B."/>
            <person name="Detter J.C."/>
            <person name="Han C."/>
            <person name="Tapia R."/>
            <person name="Land M."/>
            <person name="Hauser L."/>
            <person name="Kyrpides N."/>
            <person name="Ivanova N."/>
            <person name="Pagani I."/>
            <person name="Orellana R."/>
            <person name="Lovley D."/>
            <person name="Woyke T."/>
        </authorList>
    </citation>
    <scope>NUCLEOTIDE SEQUENCE [LARGE SCALE GENOMIC DNA]</scope>
    <source>
        <strain evidence="5 6">2ac9</strain>
    </source>
</reference>
<dbReference type="HOGENOM" id="CLU_587571_0_0_7"/>
<keyword evidence="3" id="KW-1133">Transmembrane helix</keyword>
<dbReference type="OrthoDB" id="9780884at2"/>
<evidence type="ECO:0000313" key="5">
    <source>
        <dbReference type="EMBL" id="EIM62105.1"/>
    </source>
</evidence>
<dbReference type="STRING" id="879212.DespoDRAFT_00056"/>
<dbReference type="AlphaFoldDB" id="I5AXZ2"/>
<protein>
    <submittedName>
        <fullName evidence="5">Putative phosphohydrolase</fullName>
    </submittedName>
</protein>
<dbReference type="eggNOG" id="COG1408">
    <property type="taxonomic scope" value="Bacteria"/>
</dbReference>
<dbReference type="GO" id="GO:0046872">
    <property type="term" value="F:metal ion binding"/>
    <property type="evidence" value="ECO:0007669"/>
    <property type="project" value="UniProtKB-KW"/>
</dbReference>
<dbReference type="eggNOG" id="COG0575">
    <property type="taxonomic scope" value="Bacteria"/>
</dbReference>
<gene>
    <name evidence="5" type="ORF">DespoDRAFT_00056</name>
</gene>
<dbReference type="SUPFAM" id="SSF56300">
    <property type="entry name" value="Metallo-dependent phosphatases"/>
    <property type="match status" value="1"/>
</dbReference>
<dbReference type="Gene3D" id="3.60.21.10">
    <property type="match status" value="1"/>
</dbReference>
<feature type="domain" description="Calcineurin-like phosphoesterase" evidence="4">
    <location>
        <begin position="301"/>
        <end position="461"/>
    </location>
</feature>
<dbReference type="InterPro" id="IPR004843">
    <property type="entry name" value="Calcineurin-like_PHP"/>
</dbReference>
<evidence type="ECO:0000313" key="6">
    <source>
        <dbReference type="Proteomes" id="UP000005778"/>
    </source>
</evidence>
<name>I5AXZ2_9BACT</name>
<proteinExistence type="predicted"/>
<dbReference type="Pfam" id="PF00149">
    <property type="entry name" value="Metallophos"/>
    <property type="match status" value="1"/>
</dbReference>
<feature type="transmembrane region" description="Helical" evidence="3">
    <location>
        <begin position="67"/>
        <end position="85"/>
    </location>
</feature>
<feature type="transmembrane region" description="Helical" evidence="3">
    <location>
        <begin position="133"/>
        <end position="153"/>
    </location>
</feature>
<dbReference type="PANTHER" id="PTHR31302">
    <property type="entry name" value="TRANSMEMBRANE PROTEIN WITH METALLOPHOSPHOESTERASE DOMAIN-RELATED"/>
    <property type="match status" value="1"/>
</dbReference>
<feature type="transmembrane region" description="Helical" evidence="3">
    <location>
        <begin position="174"/>
        <end position="201"/>
    </location>
</feature>
<accession>I5AXZ2</accession>
<evidence type="ECO:0000259" key="4">
    <source>
        <dbReference type="Pfam" id="PF00149"/>
    </source>
</evidence>
<evidence type="ECO:0000256" key="2">
    <source>
        <dbReference type="ARBA" id="ARBA00022801"/>
    </source>
</evidence>
<keyword evidence="1" id="KW-0479">Metal-binding</keyword>
<evidence type="ECO:0000256" key="3">
    <source>
        <dbReference type="SAM" id="Phobius"/>
    </source>
</evidence>
<reference evidence="5 6" key="1">
    <citation type="submission" date="2011-09" db="EMBL/GenBank/DDBJ databases">
        <authorList>
            <consortium name="US DOE Joint Genome Institute (JGI-PGF)"/>
            <person name="Lucas S."/>
            <person name="Han J."/>
            <person name="Lapidus A."/>
            <person name="Cheng J.-F."/>
            <person name="Goodwin L."/>
            <person name="Pitluck S."/>
            <person name="Peters L."/>
            <person name="Land M.L."/>
            <person name="Hauser L."/>
            <person name="Orellana R."/>
            <person name="Lovley D."/>
            <person name="Woyke T.J."/>
        </authorList>
    </citation>
    <scope>NUCLEOTIDE SEQUENCE [LARGE SCALE GENOMIC DNA]</scope>
    <source>
        <strain evidence="5 6">2ac9</strain>
    </source>
</reference>
<dbReference type="GO" id="GO:0016020">
    <property type="term" value="C:membrane"/>
    <property type="evidence" value="ECO:0007669"/>
    <property type="project" value="GOC"/>
</dbReference>
<dbReference type="InterPro" id="IPR051158">
    <property type="entry name" value="Metallophosphoesterase_sf"/>
</dbReference>
<keyword evidence="3" id="KW-0812">Transmembrane</keyword>